<protein>
    <recommendedName>
        <fullName evidence="3">RRM domain-containing protein</fullName>
    </recommendedName>
</protein>
<gene>
    <name evidence="4" type="ORF">BCR44DRAFT_1413336</name>
</gene>
<dbReference type="InterPro" id="IPR035979">
    <property type="entry name" value="RBD_domain_sf"/>
</dbReference>
<dbReference type="SUPFAM" id="SSF54928">
    <property type="entry name" value="RNA-binding domain, RBD"/>
    <property type="match status" value="1"/>
</dbReference>
<dbReference type="EMBL" id="MCFL01000013">
    <property type="protein sequence ID" value="ORZ37213.1"/>
    <property type="molecule type" value="Genomic_DNA"/>
</dbReference>
<keyword evidence="5" id="KW-1185">Reference proteome</keyword>
<reference evidence="4 5" key="1">
    <citation type="submission" date="2016-07" db="EMBL/GenBank/DDBJ databases">
        <title>Pervasive Adenine N6-methylation of Active Genes in Fungi.</title>
        <authorList>
            <consortium name="DOE Joint Genome Institute"/>
            <person name="Mondo S.J."/>
            <person name="Dannebaum R.O."/>
            <person name="Kuo R.C."/>
            <person name="Labutti K."/>
            <person name="Haridas S."/>
            <person name="Kuo A."/>
            <person name="Salamov A."/>
            <person name="Ahrendt S.R."/>
            <person name="Lipzen A."/>
            <person name="Sullivan W."/>
            <person name="Andreopoulos W.B."/>
            <person name="Clum A."/>
            <person name="Lindquist E."/>
            <person name="Daum C."/>
            <person name="Ramamoorthy G.K."/>
            <person name="Gryganskyi A."/>
            <person name="Culley D."/>
            <person name="Magnuson J.K."/>
            <person name="James T.Y."/>
            <person name="O'Malley M.A."/>
            <person name="Stajich J.E."/>
            <person name="Spatafora J.W."/>
            <person name="Visel A."/>
            <person name="Grigoriev I.V."/>
        </authorList>
    </citation>
    <scope>NUCLEOTIDE SEQUENCE [LARGE SCALE GENOMIC DNA]</scope>
    <source>
        <strain evidence="4 5">PL171</strain>
    </source>
</reference>
<organism evidence="4 5">
    <name type="scientific">Catenaria anguillulae PL171</name>
    <dbReference type="NCBI Taxonomy" id="765915"/>
    <lineage>
        <taxon>Eukaryota</taxon>
        <taxon>Fungi</taxon>
        <taxon>Fungi incertae sedis</taxon>
        <taxon>Blastocladiomycota</taxon>
        <taxon>Blastocladiomycetes</taxon>
        <taxon>Blastocladiales</taxon>
        <taxon>Catenariaceae</taxon>
        <taxon>Catenaria</taxon>
    </lineage>
</organism>
<evidence type="ECO:0000313" key="5">
    <source>
        <dbReference type="Proteomes" id="UP000193411"/>
    </source>
</evidence>
<dbReference type="Pfam" id="PF00076">
    <property type="entry name" value="RRM_1"/>
    <property type="match status" value="1"/>
</dbReference>
<dbReference type="CDD" id="cd00590">
    <property type="entry name" value="RRM_SF"/>
    <property type="match status" value="1"/>
</dbReference>
<feature type="region of interest" description="Disordered" evidence="2">
    <location>
        <begin position="16"/>
        <end position="70"/>
    </location>
</feature>
<evidence type="ECO:0000256" key="2">
    <source>
        <dbReference type="SAM" id="MobiDB-lite"/>
    </source>
</evidence>
<dbReference type="STRING" id="765915.A0A1Y2HU40"/>
<dbReference type="InterPro" id="IPR000504">
    <property type="entry name" value="RRM_dom"/>
</dbReference>
<evidence type="ECO:0000256" key="1">
    <source>
        <dbReference type="PROSITE-ProRule" id="PRU00176"/>
    </source>
</evidence>
<feature type="compositionally biased region" description="Polar residues" evidence="2">
    <location>
        <begin position="51"/>
        <end position="68"/>
    </location>
</feature>
<dbReference type="GO" id="GO:0003723">
    <property type="term" value="F:RNA binding"/>
    <property type="evidence" value="ECO:0007669"/>
    <property type="project" value="UniProtKB-UniRule"/>
</dbReference>
<dbReference type="Gene3D" id="3.30.70.330">
    <property type="match status" value="1"/>
</dbReference>
<dbReference type="InterPro" id="IPR012677">
    <property type="entry name" value="Nucleotide-bd_a/b_plait_sf"/>
</dbReference>
<dbReference type="OrthoDB" id="5970at2759"/>
<dbReference type="AlphaFoldDB" id="A0A1Y2HU40"/>
<proteinExistence type="predicted"/>
<accession>A0A1Y2HU40</accession>
<evidence type="ECO:0000313" key="4">
    <source>
        <dbReference type="EMBL" id="ORZ37213.1"/>
    </source>
</evidence>
<dbReference type="PROSITE" id="PS50102">
    <property type="entry name" value="RRM"/>
    <property type="match status" value="1"/>
</dbReference>
<dbReference type="SMART" id="SM00360">
    <property type="entry name" value="RRM"/>
    <property type="match status" value="1"/>
</dbReference>
<comment type="caution">
    <text evidence="4">The sequence shown here is derived from an EMBL/GenBank/DDBJ whole genome shotgun (WGS) entry which is preliminary data.</text>
</comment>
<dbReference type="Proteomes" id="UP000193411">
    <property type="component" value="Unassembled WGS sequence"/>
</dbReference>
<sequence>MDLPLEMTAPASADTGIIHNEGYGVPPSDPMSVDQPLSPNPADPALNLNNHDASSTGAPSVTGSTTNRPIEPSSLFVGRLHAEVRASDLEVLFSKYGRIKRCELKRGGYAFVEFDESDAAREALKEDGTKMHGEAIAVMFAKGS</sequence>
<dbReference type="PANTHER" id="PTHR48038:SF1">
    <property type="entry name" value="RIBONUCLEOPROTEIN RB97D"/>
    <property type="match status" value="1"/>
</dbReference>
<keyword evidence="1" id="KW-0694">RNA-binding</keyword>
<name>A0A1Y2HU40_9FUNG</name>
<feature type="domain" description="RRM" evidence="3">
    <location>
        <begin position="73"/>
        <end position="143"/>
    </location>
</feature>
<evidence type="ECO:0000259" key="3">
    <source>
        <dbReference type="PROSITE" id="PS50102"/>
    </source>
</evidence>
<dbReference type="PANTHER" id="PTHR48038">
    <property type="entry name" value="RIBONUCLEOPROTEIN RB97D"/>
    <property type="match status" value="1"/>
</dbReference>